<feature type="transmembrane region" description="Helical" evidence="1">
    <location>
        <begin position="89"/>
        <end position="109"/>
    </location>
</feature>
<organism evidence="2 3">
    <name type="scientific">Candidatus Phytoplasma pruni</name>
    <dbReference type="NCBI Taxonomy" id="479893"/>
    <lineage>
        <taxon>Bacteria</taxon>
        <taxon>Bacillati</taxon>
        <taxon>Mycoplasmatota</taxon>
        <taxon>Mollicutes</taxon>
        <taxon>Acholeplasmatales</taxon>
        <taxon>Acholeplasmataceae</taxon>
        <taxon>Candidatus Phytoplasma</taxon>
        <taxon>16SrIII (X-disease group)</taxon>
    </lineage>
</organism>
<keyword evidence="1" id="KW-1133">Transmembrane helix</keyword>
<dbReference type="Gene3D" id="1.10.1760.20">
    <property type="match status" value="1"/>
</dbReference>
<dbReference type="Proteomes" id="UP000568109">
    <property type="component" value="Unassembled WGS sequence"/>
</dbReference>
<dbReference type="EMBL" id="JABUOH010000047">
    <property type="protein sequence ID" value="NWN45815.1"/>
    <property type="molecule type" value="Genomic_DNA"/>
</dbReference>
<evidence type="ECO:0000313" key="2">
    <source>
        <dbReference type="EMBL" id="NWN45815.1"/>
    </source>
</evidence>
<keyword evidence="1" id="KW-0472">Membrane</keyword>
<dbReference type="AlphaFoldDB" id="A0A851HCL8"/>
<accession>A0A851HCL8</accession>
<feature type="transmembrane region" description="Helical" evidence="1">
    <location>
        <begin position="166"/>
        <end position="188"/>
    </location>
</feature>
<keyword evidence="3" id="KW-1185">Reference proteome</keyword>
<evidence type="ECO:0000313" key="3">
    <source>
        <dbReference type="Proteomes" id="UP000568109"/>
    </source>
</evidence>
<evidence type="ECO:0000256" key="1">
    <source>
        <dbReference type="SAM" id="Phobius"/>
    </source>
</evidence>
<comment type="caution">
    <text evidence="2">The sequence shown here is derived from an EMBL/GenBank/DDBJ whole genome shotgun (WGS) entry which is preliminary data.</text>
</comment>
<sequence length="202" mass="24020">MKKNNLRYINLKQLVFVSSLSALSIALNVMTPKILGFARPLQKFLWLDFLTVIPFLIMPLYNKNYFVVSTAAFLSEFVSFWFRKSLYPYNPLLSVSFAFCWGFLPLLMLKNKEMSFLKHYLIITFIAVMHFFLFILLNFFFIDAIFSKKEGSFTTLLQDNFMGRFLTPFLYIKFISVFFVSFLITYLYRIIKRQLLNVFSFN</sequence>
<proteinExistence type="predicted"/>
<keyword evidence="1" id="KW-0812">Transmembrane</keyword>
<protein>
    <submittedName>
        <fullName evidence="2">Uncharacterized protein</fullName>
    </submittedName>
</protein>
<feature type="transmembrane region" description="Helical" evidence="1">
    <location>
        <begin position="121"/>
        <end position="146"/>
    </location>
</feature>
<dbReference type="RefSeq" id="WP_178734209.1">
    <property type="nucleotide sequence ID" value="NZ_JABUOH010000047.1"/>
</dbReference>
<feature type="transmembrane region" description="Helical" evidence="1">
    <location>
        <begin position="44"/>
        <end position="61"/>
    </location>
</feature>
<gene>
    <name evidence="2" type="ORF">HR065_01835</name>
</gene>
<name>A0A851HCL8_9MOLU</name>
<reference evidence="2 3" key="1">
    <citation type="submission" date="2020-06" db="EMBL/GenBank/DDBJ databases">
        <title>Draft genome sequence of Candidatus Phytoplasma pruni (X-disease group, subgroup 16SrIII-B) strain ChTDIII from Argentina.</title>
        <authorList>
            <person name="Fernandez F.D."/>
            <person name="Zuebert C."/>
            <person name="Huettel B."/>
            <person name="Kube M."/>
            <person name="Conci L.R."/>
        </authorList>
    </citation>
    <scope>NUCLEOTIDE SEQUENCE [LARGE SCALE GENOMIC DNA]</scope>
    <source>
        <strain evidence="2 3">ChTDIII</strain>
    </source>
</reference>